<sequence length="376" mass="43120">MLLKNRELKVNNKAGKVVFADQLRVLAFISVVITHWVGRFWEAQPVVAYLTKSPEIIGITPHYIDRLMPPVPWFDYGSFGVAVFFLISGFVIPFSLKNKKPARFIMARAVRIYPTYIFASLTMMLFIFMTSRFYWGAAPEFSFWNVLANLTLTQLIFDQRSMDAVNWTLSIEIVFYLFCAVFRGKILSGSVSLIFITSLTVCLLTYLSKGMPNTYSIGEFKLSPYGIKMCLLFMLFMSIGILFHYHLEQRINSRQLIIYSIALFAIVLVTWYIGPIADQFPNSPMSYAYALLLFSTCYALRDKFREFRVLSFLSSISYPYYALHSVIGYATLRILVDHNVGVAAAFFITFAFILLLSTLLHYTVEKPSIFLSKKIA</sequence>
<dbReference type="InterPro" id="IPR002656">
    <property type="entry name" value="Acyl_transf_3_dom"/>
</dbReference>
<dbReference type="GO" id="GO:0016747">
    <property type="term" value="F:acyltransferase activity, transferring groups other than amino-acyl groups"/>
    <property type="evidence" value="ECO:0007669"/>
    <property type="project" value="InterPro"/>
</dbReference>
<name>D4DVZ7_SEROD</name>
<keyword evidence="1" id="KW-0472">Membrane</keyword>
<feature type="transmembrane region" description="Helical" evidence="1">
    <location>
        <begin position="189"/>
        <end position="206"/>
    </location>
</feature>
<dbReference type="PANTHER" id="PTHR23028">
    <property type="entry name" value="ACETYLTRANSFERASE"/>
    <property type="match status" value="1"/>
</dbReference>
<feature type="domain" description="Acyltransferase 3" evidence="2">
    <location>
        <begin position="19"/>
        <end position="360"/>
    </location>
</feature>
<keyword evidence="3" id="KW-0012">Acyltransferase</keyword>
<evidence type="ECO:0000259" key="2">
    <source>
        <dbReference type="Pfam" id="PF01757"/>
    </source>
</evidence>
<dbReference type="Pfam" id="PF01757">
    <property type="entry name" value="Acyl_transf_3"/>
    <property type="match status" value="1"/>
</dbReference>
<dbReference type="GO" id="GO:0016020">
    <property type="term" value="C:membrane"/>
    <property type="evidence" value="ECO:0007669"/>
    <property type="project" value="TreeGrafter"/>
</dbReference>
<feature type="transmembrane region" description="Helical" evidence="1">
    <location>
        <begin position="76"/>
        <end position="96"/>
    </location>
</feature>
<gene>
    <name evidence="3" type="ORF">HMPREF0758_0097</name>
</gene>
<dbReference type="PANTHER" id="PTHR23028:SF53">
    <property type="entry name" value="ACYL_TRANSF_3 DOMAIN-CONTAINING PROTEIN"/>
    <property type="match status" value="1"/>
</dbReference>
<dbReference type="InterPro" id="IPR050879">
    <property type="entry name" value="Acyltransferase_3"/>
</dbReference>
<dbReference type="GO" id="GO:0000271">
    <property type="term" value="P:polysaccharide biosynthetic process"/>
    <property type="evidence" value="ECO:0007669"/>
    <property type="project" value="TreeGrafter"/>
</dbReference>
<feature type="transmembrane region" description="Helical" evidence="1">
    <location>
        <begin position="164"/>
        <end position="182"/>
    </location>
</feature>
<evidence type="ECO:0000313" key="3">
    <source>
        <dbReference type="EMBL" id="EFE98300.1"/>
    </source>
</evidence>
<feature type="transmembrane region" description="Helical" evidence="1">
    <location>
        <begin position="256"/>
        <end position="274"/>
    </location>
</feature>
<dbReference type="HOGENOM" id="CLU_005679_2_3_6"/>
<reference evidence="3 4" key="1">
    <citation type="submission" date="2010-01" db="EMBL/GenBank/DDBJ databases">
        <authorList>
            <person name="Muzny D."/>
            <person name="Qin X."/>
            <person name="Deng J."/>
            <person name="Jiang H."/>
            <person name="Liu Y."/>
            <person name="Qu J."/>
            <person name="Song X.-Z."/>
            <person name="Zhang L."/>
            <person name="Thornton R."/>
            <person name="Coyle M."/>
            <person name="Francisco L."/>
            <person name="Jackson L."/>
            <person name="Javaid M."/>
            <person name="Korchina V."/>
            <person name="Kovar C."/>
            <person name="Mata R."/>
            <person name="Mathew T."/>
            <person name="Ngo R."/>
            <person name="Nguyen L."/>
            <person name="Nguyen N."/>
            <person name="Okwuonu G."/>
            <person name="Ongeri F."/>
            <person name="Pham C."/>
            <person name="Simmons D."/>
            <person name="Wilczek-Boney K."/>
            <person name="Hale W."/>
            <person name="Jakkamsetti A."/>
            <person name="Pham P."/>
            <person name="Ruth R."/>
            <person name="San Lucas F."/>
            <person name="Warren J."/>
            <person name="Zhang J."/>
            <person name="Zhao Z."/>
            <person name="Zhou C."/>
            <person name="Zhu D."/>
            <person name="Lee S."/>
            <person name="Bess C."/>
            <person name="Blankenburg K."/>
            <person name="Forbes L."/>
            <person name="Fu Q."/>
            <person name="Gubbala S."/>
            <person name="Hirani K."/>
            <person name="Jayaseelan J.C."/>
            <person name="Lara F."/>
            <person name="Munidasa M."/>
            <person name="Palculict T."/>
            <person name="Patil S."/>
            <person name="Pu L.-L."/>
            <person name="Saada N."/>
            <person name="Tang L."/>
            <person name="Weissenberger G."/>
            <person name="Zhu Y."/>
            <person name="Hemphill L."/>
            <person name="Shang Y."/>
            <person name="Youmans B."/>
            <person name="Ayvaz T."/>
            <person name="Ross M."/>
            <person name="Santibanez J."/>
            <person name="Aqrawi P."/>
            <person name="Gross S."/>
            <person name="Joshi V."/>
            <person name="Fowler G."/>
            <person name="Nazareth L."/>
            <person name="Reid J."/>
            <person name="Worley K."/>
            <person name="Petrosino J."/>
            <person name="Highlander S."/>
            <person name="Gibbs R."/>
        </authorList>
    </citation>
    <scope>NUCLEOTIDE SEQUENCE [LARGE SCALE GENOMIC DNA]</scope>
    <source>
        <strain evidence="3 4">DSM 4582</strain>
    </source>
</reference>
<keyword evidence="3" id="KW-0808">Transferase</keyword>
<evidence type="ECO:0000256" key="1">
    <source>
        <dbReference type="SAM" id="Phobius"/>
    </source>
</evidence>
<feature type="transmembrane region" description="Helical" evidence="1">
    <location>
        <begin position="116"/>
        <end position="135"/>
    </location>
</feature>
<keyword evidence="4" id="KW-1185">Reference proteome</keyword>
<dbReference type="EMBL" id="ADBY01000010">
    <property type="protein sequence ID" value="EFE98300.1"/>
    <property type="molecule type" value="Genomic_DNA"/>
</dbReference>
<feature type="transmembrane region" description="Helical" evidence="1">
    <location>
        <begin position="226"/>
        <end position="244"/>
    </location>
</feature>
<feature type="transmembrane region" description="Helical" evidence="1">
    <location>
        <begin position="286"/>
        <end position="304"/>
    </location>
</feature>
<dbReference type="Proteomes" id="UP000005723">
    <property type="component" value="Unassembled WGS sequence"/>
</dbReference>
<dbReference type="OrthoDB" id="9767863at2"/>
<feature type="transmembrane region" description="Helical" evidence="1">
    <location>
        <begin position="21"/>
        <end position="41"/>
    </location>
</feature>
<keyword evidence="1" id="KW-0812">Transmembrane</keyword>
<organism evidence="3 4">
    <name type="scientific">Serratia odorifera DSM 4582</name>
    <dbReference type="NCBI Taxonomy" id="667129"/>
    <lineage>
        <taxon>Bacteria</taxon>
        <taxon>Pseudomonadati</taxon>
        <taxon>Pseudomonadota</taxon>
        <taxon>Gammaproteobacteria</taxon>
        <taxon>Enterobacterales</taxon>
        <taxon>Yersiniaceae</taxon>
        <taxon>Serratia</taxon>
    </lineage>
</organism>
<keyword evidence="1" id="KW-1133">Transmembrane helix</keyword>
<accession>D4DVZ7</accession>
<feature type="transmembrane region" description="Helical" evidence="1">
    <location>
        <begin position="316"/>
        <end position="336"/>
    </location>
</feature>
<dbReference type="AlphaFoldDB" id="D4DVZ7"/>
<proteinExistence type="predicted"/>
<feature type="transmembrane region" description="Helical" evidence="1">
    <location>
        <begin position="342"/>
        <end position="364"/>
    </location>
</feature>
<comment type="caution">
    <text evidence="3">The sequence shown here is derived from an EMBL/GenBank/DDBJ whole genome shotgun (WGS) entry which is preliminary data.</text>
</comment>
<protein>
    <submittedName>
        <fullName evidence="3">Acyltransferase</fullName>
    </submittedName>
</protein>
<evidence type="ECO:0000313" key="4">
    <source>
        <dbReference type="Proteomes" id="UP000005723"/>
    </source>
</evidence>